<organism evidence="1 2">
    <name type="scientific">Poseidonibacter ostreae</name>
    <dbReference type="NCBI Taxonomy" id="2654171"/>
    <lineage>
        <taxon>Bacteria</taxon>
        <taxon>Pseudomonadati</taxon>
        <taxon>Campylobacterota</taxon>
        <taxon>Epsilonproteobacteria</taxon>
        <taxon>Campylobacterales</taxon>
        <taxon>Arcobacteraceae</taxon>
        <taxon>Poseidonibacter</taxon>
    </lineage>
</organism>
<protein>
    <submittedName>
        <fullName evidence="1">Uncharacterized protein</fullName>
    </submittedName>
</protein>
<dbReference type="Proteomes" id="UP000472839">
    <property type="component" value="Unassembled WGS sequence"/>
</dbReference>
<evidence type="ECO:0000313" key="1">
    <source>
        <dbReference type="EMBL" id="KAB7891396.1"/>
    </source>
</evidence>
<name>A0A6L4WWI9_9BACT</name>
<dbReference type="EMBL" id="WFKK01000001">
    <property type="protein sequence ID" value="KAB7891396.1"/>
    <property type="molecule type" value="Genomic_DNA"/>
</dbReference>
<sequence>MPKITEEPNYAKVLKEFSLKDNSKGMEEAYIECYSVHYGLHKPNDFKYIKSQNAFDFNVLLTAIKRNECSKCDYCKTIMKEKVIRLGNGYSACEKCKSEL</sequence>
<dbReference type="RefSeq" id="WP_152279499.1">
    <property type="nucleotide sequence ID" value="NZ_WFKK01000001.1"/>
</dbReference>
<accession>A0A6L4WWI9</accession>
<evidence type="ECO:0000313" key="2">
    <source>
        <dbReference type="Proteomes" id="UP000472839"/>
    </source>
</evidence>
<gene>
    <name evidence="1" type="ORF">GBG19_00740</name>
</gene>
<reference evidence="1 2" key="1">
    <citation type="submission" date="2019-10" db="EMBL/GenBank/DDBJ databases">
        <title>Poseidonibacter ostreae sp. nov., isolated from the gut of the Ostrea denselamellosa.</title>
        <authorList>
            <person name="Choi A."/>
        </authorList>
    </citation>
    <scope>NUCLEOTIDE SEQUENCE [LARGE SCALE GENOMIC DNA]</scope>
    <source>
        <strain evidence="1 2">SJOD-M-33</strain>
    </source>
</reference>
<proteinExistence type="predicted"/>
<dbReference type="AlphaFoldDB" id="A0A6L4WWI9"/>
<comment type="caution">
    <text evidence="1">The sequence shown here is derived from an EMBL/GenBank/DDBJ whole genome shotgun (WGS) entry which is preliminary data.</text>
</comment>